<dbReference type="AlphaFoldDB" id="A0A131Y005"/>
<dbReference type="SUPFAM" id="SSF48371">
    <property type="entry name" value="ARM repeat"/>
    <property type="match status" value="1"/>
</dbReference>
<sequence length="694" mass="75990">MRGDESVQRTVRHCTLDVHPSEPALVVRYELDAAVQDPLGDPLLEQSRECRRTVRLRGLDDATDLASLAREVVARCDLLDDSKTAQVEQLLAYLRRRGGSGEPRRTPSSGRTPSGETASMARLEAYVEMLYEGAEDKVRASGLLLQLARRPENLAALSANDALLCALARVLREDGRRNTPLATNLAYVFFCFSAFSQFHPLLAEHKLGSLCMDLVEHELRRHAHWRHELQAARVEGEAGPQDRDWRKYQGLARRQEQLLRVCLFLLLNVAEEPRSEIKMVNRGLVPMLVDCLEREQTDLLLLALCFLKKLSVYSENVAEMGRLPTVARLAPLLGREPLAPTTVRLLLNLSFDAELRAAVLREGLLPRLVQRLHRAGGDAGPALGVLYHLSLDDRGKSHFAYTDCVPWLVRALLAEGGPRAEALALAVSLAANRRCAQLFCEGLGALVDRALDGGDAQLVRLLRTVSQHEGPTRRAFAPHLDALVRALVRPGAPWDLVLECAGTLANLELPGAPLERHGVLPWLGRRLGDPQCPPRASLALVALLGSAARADEACALGAVREGLVAPLVALLRARQEDDDLVLEVAYAFDALLWHPSTRGPLVAAQEVPGYLLDLLHDRSPEVRRTCAHALGVVAEGDARWARRLREARFRCHNAHWLEVAAQPGDGGDAGADDGGEELLDRADLLSSGSGASDP</sequence>
<dbReference type="GO" id="GO:0044782">
    <property type="term" value="P:cilium organization"/>
    <property type="evidence" value="ECO:0007669"/>
    <property type="project" value="TreeGrafter"/>
</dbReference>
<proteinExistence type="evidence at transcript level"/>
<dbReference type="GO" id="GO:0007018">
    <property type="term" value="P:microtubule-based movement"/>
    <property type="evidence" value="ECO:0007669"/>
    <property type="project" value="TreeGrafter"/>
</dbReference>
<feature type="region of interest" description="Disordered" evidence="1">
    <location>
        <begin position="96"/>
        <end position="118"/>
    </location>
</feature>
<accession>A0A131Y005</accession>
<dbReference type="InterPro" id="IPR016024">
    <property type="entry name" value="ARM-type_fold"/>
</dbReference>
<evidence type="ECO:0000313" key="2">
    <source>
        <dbReference type="EMBL" id="JAP71822.1"/>
    </source>
</evidence>
<reference evidence="2" key="1">
    <citation type="submission" date="2016-02" db="EMBL/GenBank/DDBJ databases">
        <title>RNAseq analyses of the midgut from blood- or serum-fed Ixodes ricinus ticks.</title>
        <authorList>
            <person name="Perner J."/>
            <person name="Provaznik J."/>
            <person name="Schrenkova J."/>
            <person name="Urbanova V."/>
            <person name="Ribeiro J.M."/>
            <person name="Kopacek P."/>
        </authorList>
    </citation>
    <scope>NUCLEOTIDE SEQUENCE</scope>
    <source>
        <tissue evidence="2">Gut</tissue>
    </source>
</reference>
<dbReference type="GO" id="GO:0016939">
    <property type="term" value="C:kinesin II complex"/>
    <property type="evidence" value="ECO:0007669"/>
    <property type="project" value="TreeGrafter"/>
</dbReference>
<dbReference type="GO" id="GO:0019894">
    <property type="term" value="F:kinesin binding"/>
    <property type="evidence" value="ECO:0007669"/>
    <property type="project" value="InterPro"/>
</dbReference>
<dbReference type="InterPro" id="IPR011989">
    <property type="entry name" value="ARM-like"/>
</dbReference>
<dbReference type="SMART" id="SM01297">
    <property type="entry name" value="KAP"/>
    <property type="match status" value="1"/>
</dbReference>
<dbReference type="EMBL" id="GEFM01003974">
    <property type="protein sequence ID" value="JAP71822.1"/>
    <property type="molecule type" value="mRNA"/>
</dbReference>
<dbReference type="PANTHER" id="PTHR15605">
    <property type="entry name" value="KINESIN-ASSOCIATED PROTEINS"/>
    <property type="match status" value="1"/>
</dbReference>
<dbReference type="Pfam" id="PF05804">
    <property type="entry name" value="KAP"/>
    <property type="match status" value="1"/>
</dbReference>
<dbReference type="InterPro" id="IPR000225">
    <property type="entry name" value="Armadillo"/>
</dbReference>
<dbReference type="PANTHER" id="PTHR15605:SF2">
    <property type="entry name" value="KINESIN-ASSOCIATED PROTEIN 3"/>
    <property type="match status" value="1"/>
</dbReference>
<evidence type="ECO:0000256" key="1">
    <source>
        <dbReference type="SAM" id="MobiDB-lite"/>
    </source>
</evidence>
<protein>
    <submittedName>
        <fullName evidence="2">Putative kinesin associated protein kap</fullName>
    </submittedName>
</protein>
<dbReference type="GO" id="GO:0005930">
    <property type="term" value="C:axoneme"/>
    <property type="evidence" value="ECO:0007669"/>
    <property type="project" value="TreeGrafter"/>
</dbReference>
<feature type="compositionally biased region" description="Polar residues" evidence="1">
    <location>
        <begin position="106"/>
        <end position="117"/>
    </location>
</feature>
<dbReference type="Gene3D" id="1.25.10.10">
    <property type="entry name" value="Leucine-rich Repeat Variant"/>
    <property type="match status" value="1"/>
</dbReference>
<name>A0A131Y005_IXORI</name>
<organism evidence="2">
    <name type="scientific">Ixodes ricinus</name>
    <name type="common">Common tick</name>
    <name type="synonym">Acarus ricinus</name>
    <dbReference type="NCBI Taxonomy" id="34613"/>
    <lineage>
        <taxon>Eukaryota</taxon>
        <taxon>Metazoa</taxon>
        <taxon>Ecdysozoa</taxon>
        <taxon>Arthropoda</taxon>
        <taxon>Chelicerata</taxon>
        <taxon>Arachnida</taxon>
        <taxon>Acari</taxon>
        <taxon>Parasitiformes</taxon>
        <taxon>Ixodida</taxon>
        <taxon>Ixodoidea</taxon>
        <taxon>Ixodidae</taxon>
        <taxon>Ixodinae</taxon>
        <taxon>Ixodes</taxon>
    </lineage>
</organism>
<dbReference type="InterPro" id="IPR008658">
    <property type="entry name" value="KAP3"/>
</dbReference>
<dbReference type="SMART" id="SM00185">
    <property type="entry name" value="ARM"/>
    <property type="match status" value="5"/>
</dbReference>
<feature type="region of interest" description="Disordered" evidence="1">
    <location>
        <begin position="662"/>
        <end position="694"/>
    </location>
</feature>
<dbReference type="GO" id="GO:0035869">
    <property type="term" value="C:ciliary transition zone"/>
    <property type="evidence" value="ECO:0007669"/>
    <property type="project" value="TreeGrafter"/>
</dbReference>